<evidence type="ECO:0000313" key="2">
    <source>
        <dbReference type="EMBL" id="KHS52591.1"/>
    </source>
</evidence>
<reference evidence="2 3" key="1">
    <citation type="submission" date="2014-11" db="EMBL/GenBank/DDBJ databases">
        <title>Draft Genome Sequence of Brevibacterium linens AE038-8.</title>
        <authorList>
            <person name="Maizel D."/>
            <person name="Utturkar S.M."/>
            <person name="Brown S.D."/>
            <person name="Ferrero M."/>
            <person name="Rosen B.P."/>
        </authorList>
    </citation>
    <scope>NUCLEOTIDE SEQUENCE [LARGE SCALE GENOMIC DNA]</scope>
    <source>
        <strain evidence="2 3">AE038-8</strain>
    </source>
</reference>
<dbReference type="EMBL" id="JTJZ01000018">
    <property type="protein sequence ID" value="KHS52591.1"/>
    <property type="molecule type" value="Genomic_DNA"/>
</dbReference>
<evidence type="ECO:0000256" key="1">
    <source>
        <dbReference type="SAM" id="MobiDB-lite"/>
    </source>
</evidence>
<dbReference type="PATRIC" id="fig|1703.6.peg.1462"/>
<protein>
    <submittedName>
        <fullName evidence="2">Uncharacterized protein</fullName>
    </submittedName>
</protein>
<keyword evidence="3" id="KW-1185">Reference proteome</keyword>
<organism evidence="2 3">
    <name type="scientific">Brevibacterium linens</name>
    <dbReference type="NCBI Taxonomy" id="1703"/>
    <lineage>
        <taxon>Bacteria</taxon>
        <taxon>Bacillati</taxon>
        <taxon>Actinomycetota</taxon>
        <taxon>Actinomycetes</taxon>
        <taxon>Micrococcales</taxon>
        <taxon>Brevibacteriaceae</taxon>
        <taxon>Brevibacterium</taxon>
    </lineage>
</organism>
<comment type="caution">
    <text evidence="2">The sequence shown here is derived from an EMBL/GenBank/DDBJ whole genome shotgun (WGS) entry which is preliminary data.</text>
</comment>
<proteinExistence type="predicted"/>
<dbReference type="Proteomes" id="UP000031488">
    <property type="component" value="Unassembled WGS sequence"/>
</dbReference>
<sequence>MNQDKKKAPSSGVLRAKDTRKVNQMSTSKNISPTGEELRDAGQHIVEVNDSVEANAGAVIRATLDHLIESGEPFSADEIRDALEGNEVVERAMFKRPNLLPAIIGGASRKGLIEPIGIVKPTRPSRHANRNLIWRATKRQGMAA</sequence>
<dbReference type="RefSeq" id="WP_039208895.1">
    <property type="nucleotide sequence ID" value="NZ_JTJZ01000018.1"/>
</dbReference>
<gene>
    <name evidence="2" type="ORF">AE0388_1574</name>
</gene>
<feature type="compositionally biased region" description="Polar residues" evidence="1">
    <location>
        <begin position="22"/>
        <end position="33"/>
    </location>
</feature>
<accession>A0A0B9AAI1</accession>
<dbReference type="AlphaFoldDB" id="A0A0B9AAI1"/>
<name>A0A0B9AAI1_BRELN</name>
<evidence type="ECO:0000313" key="3">
    <source>
        <dbReference type="Proteomes" id="UP000031488"/>
    </source>
</evidence>
<feature type="region of interest" description="Disordered" evidence="1">
    <location>
        <begin position="1"/>
        <end position="41"/>
    </location>
</feature>
<dbReference type="OrthoDB" id="4808032at2"/>